<organism evidence="5 6">
    <name type="scientific">Tanacetum coccineum</name>
    <dbReference type="NCBI Taxonomy" id="301880"/>
    <lineage>
        <taxon>Eukaryota</taxon>
        <taxon>Viridiplantae</taxon>
        <taxon>Streptophyta</taxon>
        <taxon>Embryophyta</taxon>
        <taxon>Tracheophyta</taxon>
        <taxon>Spermatophyta</taxon>
        <taxon>Magnoliopsida</taxon>
        <taxon>eudicotyledons</taxon>
        <taxon>Gunneridae</taxon>
        <taxon>Pentapetalae</taxon>
        <taxon>asterids</taxon>
        <taxon>campanulids</taxon>
        <taxon>Asterales</taxon>
        <taxon>Asteraceae</taxon>
        <taxon>Asteroideae</taxon>
        <taxon>Anthemideae</taxon>
        <taxon>Anthemidinae</taxon>
        <taxon>Tanacetum</taxon>
    </lineage>
</organism>
<feature type="domain" description="Integrase catalytic" evidence="4">
    <location>
        <begin position="172"/>
        <end position="351"/>
    </location>
</feature>
<dbReference type="InterPro" id="IPR001584">
    <property type="entry name" value="Integrase_cat-core"/>
</dbReference>
<dbReference type="Gene3D" id="3.30.420.10">
    <property type="entry name" value="Ribonuclease H-like superfamily/Ribonuclease H"/>
    <property type="match status" value="1"/>
</dbReference>
<keyword evidence="6" id="KW-1185">Reference proteome</keyword>
<dbReference type="SUPFAM" id="SSF53098">
    <property type="entry name" value="Ribonuclease H-like"/>
    <property type="match status" value="1"/>
</dbReference>
<accession>A0ABQ5ESW3</accession>
<dbReference type="InterPro" id="IPR036397">
    <property type="entry name" value="RNaseH_sf"/>
</dbReference>
<feature type="region of interest" description="Disordered" evidence="3">
    <location>
        <begin position="376"/>
        <end position="403"/>
    </location>
</feature>
<feature type="region of interest" description="Disordered" evidence="3">
    <location>
        <begin position="475"/>
        <end position="499"/>
    </location>
</feature>
<dbReference type="InterPro" id="IPR012337">
    <property type="entry name" value="RNaseH-like_sf"/>
</dbReference>
<feature type="compositionally biased region" description="Polar residues" evidence="3">
    <location>
        <begin position="476"/>
        <end position="495"/>
    </location>
</feature>
<feature type="compositionally biased region" description="Basic and acidic residues" evidence="3">
    <location>
        <begin position="1"/>
        <end position="23"/>
    </location>
</feature>
<keyword evidence="1" id="KW-0479">Metal-binding</keyword>
<proteinExistence type="predicted"/>
<dbReference type="PROSITE" id="PS50994">
    <property type="entry name" value="INTEGRASE"/>
    <property type="match status" value="1"/>
</dbReference>
<feature type="compositionally biased region" description="Basic and acidic residues" evidence="3">
    <location>
        <begin position="417"/>
        <end position="447"/>
    </location>
</feature>
<sequence length="811" mass="91995">MSKSRLEVTNEKDVSAPKSKEVEPSCVSHIKTPRQPLKDKETHKVNRKNWNDMMERELGEGYSFTKKKCFVCGSLNHLIKDCDYYEKKMAREAEVKRVVNTGNRVAKPVWTNANRVNHANQFVPRSVQLNAVGDLLLRPQQVIIGGTTLRPNFNYKIGPTFIRTVNAKGPQGRPKPAKAWMPDENHILLKVPRHHNMYSFDMKTPTPAKGFACLIAKATSDESKLWHRRPSKMKQLAFLQTFIRQIENQLSHRVKIIRSDNGTEFKNRDMLEFYGNKGIKQEYSTARTPQQNGVAERMNRTLIEAARTMLADSLLPTTFWAEAVYVLGKFDGKSDEGLLVDKPNVKGVGYRWMFDIDYLTDSMNYIPVSLENQANPHAGDSEVTNSAGTSQTPKSIASEEKDKEVELIVVPSAVKIPEAKDESRTSSTNSKKEETLTEPQKEKKDSSTDSLEDNPKIQAFRRELEEIALKHLGTVPENNTTSTPSVNTGSQTINTGRLDHDDSLMPELEIFHKPEKGIFDEASYDEEGVITDFNSLPTEIEVSPTPTLRIHSIHPKSQILGDPKSAVQTRSKVQNKSGAHALLSHIQKQQRNNHKDQQHCLFACFLSQEEPKKIAEALQDDSWVQAMQEELLQFKLQQVWVLVDLPHGMKVIGTKWVYRNKRDERGVVVRNKARLVAQGYTQEEGIDYDEVFAPVARIEAIRLFLAFASFMGFIVYQMDVKSAFLYGTIDEEVYVSQPPGFVDPDHPTKVYKVVKALYGLHQAPRAWYATLSTFLEKHGYKRGTIDKTLFIKSPNGVVNPIVLFISIRARN</sequence>
<dbReference type="InterPro" id="IPR039537">
    <property type="entry name" value="Retrotran_Ty1/copia-like"/>
</dbReference>
<keyword evidence="2" id="KW-0378">Hydrolase</keyword>
<dbReference type="SUPFAM" id="SSF56672">
    <property type="entry name" value="DNA/RNA polymerases"/>
    <property type="match status" value="1"/>
</dbReference>
<dbReference type="PANTHER" id="PTHR42648:SF32">
    <property type="entry name" value="RIBONUCLEASE H-LIKE DOMAIN, GAG-PRE-INTEGRASE DOMAIN PROTEIN-RELATED"/>
    <property type="match status" value="1"/>
</dbReference>
<name>A0ABQ5ESW3_9ASTR</name>
<evidence type="ECO:0000256" key="1">
    <source>
        <dbReference type="ARBA" id="ARBA00022723"/>
    </source>
</evidence>
<dbReference type="Pfam" id="PF07727">
    <property type="entry name" value="RVT_2"/>
    <property type="match status" value="1"/>
</dbReference>
<evidence type="ECO:0000256" key="2">
    <source>
        <dbReference type="ARBA" id="ARBA00022801"/>
    </source>
</evidence>
<reference evidence="5" key="2">
    <citation type="submission" date="2022-01" db="EMBL/GenBank/DDBJ databases">
        <authorList>
            <person name="Yamashiro T."/>
            <person name="Shiraishi A."/>
            <person name="Satake H."/>
            <person name="Nakayama K."/>
        </authorList>
    </citation>
    <scope>NUCLEOTIDE SEQUENCE</scope>
</reference>
<dbReference type="PANTHER" id="PTHR42648">
    <property type="entry name" value="TRANSPOSASE, PUTATIVE-RELATED"/>
    <property type="match status" value="1"/>
</dbReference>
<feature type="region of interest" description="Disordered" evidence="3">
    <location>
        <begin position="1"/>
        <end position="28"/>
    </location>
</feature>
<evidence type="ECO:0000256" key="3">
    <source>
        <dbReference type="SAM" id="MobiDB-lite"/>
    </source>
</evidence>
<feature type="region of interest" description="Disordered" evidence="3">
    <location>
        <begin position="416"/>
        <end position="455"/>
    </location>
</feature>
<evidence type="ECO:0000313" key="5">
    <source>
        <dbReference type="EMBL" id="GJT54103.1"/>
    </source>
</evidence>
<feature type="compositionally biased region" description="Polar residues" evidence="3">
    <location>
        <begin position="382"/>
        <end position="395"/>
    </location>
</feature>
<protein>
    <submittedName>
        <fullName evidence="5">Ribonuclease H-like domain-containing protein</fullName>
    </submittedName>
</protein>
<dbReference type="Proteomes" id="UP001151760">
    <property type="component" value="Unassembled WGS sequence"/>
</dbReference>
<gene>
    <name evidence="5" type="ORF">Tco_0989157</name>
</gene>
<dbReference type="InterPro" id="IPR043502">
    <property type="entry name" value="DNA/RNA_pol_sf"/>
</dbReference>
<dbReference type="InterPro" id="IPR013103">
    <property type="entry name" value="RVT_2"/>
</dbReference>
<comment type="caution">
    <text evidence="5">The sequence shown here is derived from an EMBL/GenBank/DDBJ whole genome shotgun (WGS) entry which is preliminary data.</text>
</comment>
<evidence type="ECO:0000313" key="6">
    <source>
        <dbReference type="Proteomes" id="UP001151760"/>
    </source>
</evidence>
<evidence type="ECO:0000259" key="4">
    <source>
        <dbReference type="PROSITE" id="PS50994"/>
    </source>
</evidence>
<reference evidence="5" key="1">
    <citation type="journal article" date="2022" name="Int. J. Mol. Sci.">
        <title>Draft Genome of Tanacetum Coccineum: Genomic Comparison of Closely Related Tanacetum-Family Plants.</title>
        <authorList>
            <person name="Yamashiro T."/>
            <person name="Shiraishi A."/>
            <person name="Nakayama K."/>
            <person name="Satake H."/>
        </authorList>
    </citation>
    <scope>NUCLEOTIDE SEQUENCE</scope>
</reference>
<dbReference type="EMBL" id="BQNB010016644">
    <property type="protein sequence ID" value="GJT54103.1"/>
    <property type="molecule type" value="Genomic_DNA"/>
</dbReference>